<protein>
    <recommendedName>
        <fullName evidence="1">MOSC domain-containing protein</fullName>
    </recommendedName>
</protein>
<gene>
    <name evidence="2" type="ORF">WMW72_25315</name>
</gene>
<proteinExistence type="predicted"/>
<keyword evidence="3" id="KW-1185">Reference proteome</keyword>
<accession>A0ABU9DQV2</accession>
<sequence length="129" mass="13936">MKRIEIAVKDVYIADEPSTFVTRRAGEIEIGLGGIPGDRHYGLLRPADSRQKIYPRGTLIANRRQISIVSAEECALIAEALGIPEVRAEWLGANVLVAGMAGFTRLPAGARFAGAGSRRLNLRGREPAL</sequence>
<organism evidence="2 3">
    <name type="scientific">Paenibacillus filicis</name>
    <dbReference type="NCBI Taxonomy" id="669464"/>
    <lineage>
        <taxon>Bacteria</taxon>
        <taxon>Bacillati</taxon>
        <taxon>Bacillota</taxon>
        <taxon>Bacilli</taxon>
        <taxon>Bacillales</taxon>
        <taxon>Paenibacillaceae</taxon>
        <taxon>Paenibacillus</taxon>
    </lineage>
</organism>
<evidence type="ECO:0000313" key="2">
    <source>
        <dbReference type="EMBL" id="MEK8131231.1"/>
    </source>
</evidence>
<dbReference type="PANTHER" id="PTHR36930">
    <property type="entry name" value="METAL-SULFUR CLUSTER BIOSYNTHESIS PROTEINS YUAD-RELATED"/>
    <property type="match status" value="1"/>
</dbReference>
<dbReference type="EMBL" id="JBBPCC010000019">
    <property type="protein sequence ID" value="MEK8131231.1"/>
    <property type="molecule type" value="Genomic_DNA"/>
</dbReference>
<reference evidence="2 3" key="1">
    <citation type="submission" date="2024-04" db="EMBL/GenBank/DDBJ databases">
        <title>draft genome sequnece of Paenibacillus filicis.</title>
        <authorList>
            <person name="Kim D.-U."/>
        </authorList>
    </citation>
    <scope>NUCLEOTIDE SEQUENCE [LARGE SCALE GENOMIC DNA]</scope>
    <source>
        <strain evidence="2 3">KACC14197</strain>
    </source>
</reference>
<evidence type="ECO:0000259" key="1">
    <source>
        <dbReference type="PROSITE" id="PS51340"/>
    </source>
</evidence>
<comment type="caution">
    <text evidence="2">The sequence shown here is derived from an EMBL/GenBank/DDBJ whole genome shotgun (WGS) entry which is preliminary data.</text>
</comment>
<dbReference type="SUPFAM" id="SSF50800">
    <property type="entry name" value="PK beta-barrel domain-like"/>
    <property type="match status" value="1"/>
</dbReference>
<dbReference type="Pfam" id="PF03473">
    <property type="entry name" value="MOSC"/>
    <property type="match status" value="1"/>
</dbReference>
<dbReference type="InterPro" id="IPR052716">
    <property type="entry name" value="MOSC_domain"/>
</dbReference>
<evidence type="ECO:0000313" key="3">
    <source>
        <dbReference type="Proteomes" id="UP001469365"/>
    </source>
</evidence>
<dbReference type="InterPro" id="IPR005302">
    <property type="entry name" value="MoCF_Sase_C"/>
</dbReference>
<feature type="domain" description="MOSC" evidence="1">
    <location>
        <begin position="22"/>
        <end position="129"/>
    </location>
</feature>
<dbReference type="RefSeq" id="WP_341418359.1">
    <property type="nucleotide sequence ID" value="NZ_JBBPCC010000019.1"/>
</dbReference>
<name>A0ABU9DQV2_9BACL</name>
<dbReference type="Gene3D" id="2.40.33.20">
    <property type="entry name" value="PK beta-barrel domain-like"/>
    <property type="match status" value="1"/>
</dbReference>
<dbReference type="PANTHER" id="PTHR36930:SF1">
    <property type="entry name" value="MOSC DOMAIN-CONTAINING PROTEIN"/>
    <property type="match status" value="1"/>
</dbReference>
<dbReference type="PROSITE" id="PS51340">
    <property type="entry name" value="MOSC"/>
    <property type="match status" value="1"/>
</dbReference>
<dbReference type="Proteomes" id="UP001469365">
    <property type="component" value="Unassembled WGS sequence"/>
</dbReference>
<dbReference type="InterPro" id="IPR011037">
    <property type="entry name" value="Pyrv_Knase-like_insert_dom_sf"/>
</dbReference>